<evidence type="ECO:0000313" key="4">
    <source>
        <dbReference type="Proteomes" id="UP000095300"/>
    </source>
</evidence>
<keyword evidence="4" id="KW-1185">Reference proteome</keyword>
<dbReference type="EnsemblMetazoa" id="SCAU007080-RE">
    <property type="protein sequence ID" value="SCAU007080-PE"/>
    <property type="gene ID" value="SCAU007080"/>
</dbReference>
<evidence type="ECO:0000256" key="1">
    <source>
        <dbReference type="SAM" id="Coils"/>
    </source>
</evidence>
<dbReference type="EnsemblMetazoa" id="SCAU007080-RC">
    <property type="protein sequence ID" value="SCAU007080-PC"/>
    <property type="gene ID" value="SCAU007080"/>
</dbReference>
<sequence length="760" mass="85636">MLAGIRKRLARKQLGIKECEDDDKDDLHANAFTPPTNYIKISQGKIQLVHQPPPPPLPIFSTLQTATSPPPPTSPGTPGHGTATLCSTATTATLNGYHSTCNGSESPRDKNFQDHLQHRIAELEAGFLRLQEKINNSQCGSPTFEKELRQQLENMSRVMKSKERRQLQTCRDHKALQTRFARQENLLHSLQQENKALLTRIRQYEHCLDDVMRKVVDAIVAEDNLREEVVLLKGRVRDLEAQNAALSASPAKGRDEGYCTMSSGQPQPSNGHLEDLPEEPEQWLLPAEPCSTEMEDWSMSQEELAVITLDESREQQQRRQQLKLDSGSSVNGDHDWIWNSNDLLNSTMVETDSVTDNISQLLQQKIIYSEDEEVTCTEFTNDFYKLVNIRSNSARSLYSYIDDDTDDEDDDDDDDDEEDDEEEEDDSENGMADDGNASLSPSHKRLRSKVLKSRQQTQPSPTPSEAGRAQVTSCSSSETDDFSHCTTTTNSIHTEIPLQTLEENDTSSCCDVVLINDELNSSHDHHLQQQQQELQQQHHSDIEIEDVIPMMDTNMPPPSPLKNHTNHQRHLSEHMTEKECIEQIIKTELSRTPKRHKLMKSQSTIEERETCQILRNQQHSPQHQPLGCSEPKVIRSGSVNGNLVAKTSKYQERLQNANNSWRRSNGWKRVLSPARSPTILSPKKQDTKSNDAKSPPKVIPTRIPSCISPSSLHHSSNNQTNAKVQTATSTSNNHISPQLSPAARKSKIPPPVPVRRSYAS</sequence>
<feature type="coiled-coil region" evidence="1">
    <location>
        <begin position="145"/>
        <end position="242"/>
    </location>
</feature>
<organism evidence="3 4">
    <name type="scientific">Stomoxys calcitrans</name>
    <name type="common">Stable fly</name>
    <name type="synonym">Conops calcitrans</name>
    <dbReference type="NCBI Taxonomy" id="35570"/>
    <lineage>
        <taxon>Eukaryota</taxon>
        <taxon>Metazoa</taxon>
        <taxon>Ecdysozoa</taxon>
        <taxon>Arthropoda</taxon>
        <taxon>Hexapoda</taxon>
        <taxon>Insecta</taxon>
        <taxon>Pterygota</taxon>
        <taxon>Neoptera</taxon>
        <taxon>Endopterygota</taxon>
        <taxon>Diptera</taxon>
        <taxon>Brachycera</taxon>
        <taxon>Muscomorpha</taxon>
        <taxon>Muscoidea</taxon>
        <taxon>Muscidae</taxon>
        <taxon>Stomoxys</taxon>
    </lineage>
</organism>
<dbReference type="AlphaFoldDB" id="A0A1I8PDQ0"/>
<dbReference type="EnsemblMetazoa" id="SCAU007080-RA">
    <property type="protein sequence ID" value="SCAU007080-PA"/>
    <property type="gene ID" value="SCAU007080"/>
</dbReference>
<keyword evidence="1" id="KW-0175">Coiled coil</keyword>
<dbReference type="Proteomes" id="UP000095300">
    <property type="component" value="Unassembled WGS sequence"/>
</dbReference>
<evidence type="ECO:0000256" key="2">
    <source>
        <dbReference type="SAM" id="MobiDB-lite"/>
    </source>
</evidence>
<name>A0A1I8PDQ0_STOCA</name>
<gene>
    <name evidence="3" type="primary">106084627</name>
</gene>
<accession>A0A1I8PDQ0</accession>
<feature type="compositionally biased region" description="Low complexity" evidence="2">
    <location>
        <begin position="703"/>
        <end position="716"/>
    </location>
</feature>
<reference evidence="3" key="2">
    <citation type="submission" date="2020-05" db="UniProtKB">
        <authorList>
            <consortium name="EnsemblMetazoa"/>
        </authorList>
    </citation>
    <scope>IDENTIFICATION</scope>
    <source>
        <strain evidence="3">USDA</strain>
    </source>
</reference>
<evidence type="ECO:0000313" key="3">
    <source>
        <dbReference type="EnsemblMetazoa" id="SCAU007080-PA"/>
    </source>
</evidence>
<feature type="compositionally biased region" description="Basic residues" evidence="2">
    <location>
        <begin position="442"/>
        <end position="452"/>
    </location>
</feature>
<feature type="region of interest" description="Disordered" evidence="2">
    <location>
        <begin position="664"/>
        <end position="760"/>
    </location>
</feature>
<dbReference type="EnsemblMetazoa" id="SCAU007080-RB">
    <property type="protein sequence ID" value="SCAU007080-PB"/>
    <property type="gene ID" value="SCAU007080"/>
</dbReference>
<dbReference type="KEGG" id="scac:106084627"/>
<protein>
    <recommendedName>
        <fullName evidence="5">Nck-associated protein 5 C-terminal domain-containing protein</fullName>
    </recommendedName>
</protein>
<dbReference type="OrthoDB" id="8930856at2759"/>
<feature type="region of interest" description="Disordered" evidence="2">
    <location>
        <begin position="399"/>
        <end position="485"/>
    </location>
</feature>
<dbReference type="STRING" id="35570.A0A1I8PDQ0"/>
<dbReference type="EnsemblMetazoa" id="SCAU007080-RG">
    <property type="protein sequence ID" value="SCAU007080-PG"/>
    <property type="gene ID" value="SCAU007080"/>
</dbReference>
<reference evidence="4" key="1">
    <citation type="submission" date="2015-05" db="EMBL/GenBank/DDBJ databases">
        <authorList>
            <person name="Wilson R.K."/>
            <person name="Warren W.C."/>
            <person name="Olafson P."/>
        </authorList>
    </citation>
    <scope>NUCLEOTIDE SEQUENCE [LARGE SCALE GENOMIC DNA]</scope>
    <source>
        <strain evidence="4">USDA</strain>
    </source>
</reference>
<evidence type="ECO:0008006" key="5">
    <source>
        <dbReference type="Google" id="ProtNLM"/>
    </source>
</evidence>
<dbReference type="VEuPathDB" id="VectorBase:SCAU007080"/>
<proteinExistence type="predicted"/>
<feature type="compositionally biased region" description="Acidic residues" evidence="2">
    <location>
        <begin position="401"/>
        <end position="428"/>
    </location>
</feature>
<feature type="compositionally biased region" description="Polar residues" evidence="2">
    <location>
        <begin position="717"/>
        <end position="739"/>
    </location>
</feature>